<dbReference type="GO" id="GO:0007021">
    <property type="term" value="P:tubulin complex assembly"/>
    <property type="evidence" value="ECO:0007669"/>
    <property type="project" value="TreeGrafter"/>
</dbReference>
<feature type="coiled-coil region" evidence="3">
    <location>
        <begin position="79"/>
        <end position="106"/>
    </location>
</feature>
<dbReference type="GO" id="GO:0005737">
    <property type="term" value="C:cytoplasm"/>
    <property type="evidence" value="ECO:0007669"/>
    <property type="project" value="TreeGrafter"/>
</dbReference>
<organism evidence="4 5">
    <name type="scientific">Physocladia obscura</name>
    <dbReference type="NCBI Taxonomy" id="109957"/>
    <lineage>
        <taxon>Eukaryota</taxon>
        <taxon>Fungi</taxon>
        <taxon>Fungi incertae sedis</taxon>
        <taxon>Chytridiomycota</taxon>
        <taxon>Chytridiomycota incertae sedis</taxon>
        <taxon>Chytridiomycetes</taxon>
        <taxon>Chytridiales</taxon>
        <taxon>Chytriomycetaceae</taxon>
        <taxon>Physocladia</taxon>
    </lineage>
</organism>
<evidence type="ECO:0000256" key="1">
    <source>
        <dbReference type="ARBA" id="ARBA00010048"/>
    </source>
</evidence>
<dbReference type="GO" id="GO:0007017">
    <property type="term" value="P:microtubule-based process"/>
    <property type="evidence" value="ECO:0007669"/>
    <property type="project" value="TreeGrafter"/>
</dbReference>
<proteinExistence type="inferred from homology"/>
<dbReference type="InterPro" id="IPR016655">
    <property type="entry name" value="PFD3"/>
</dbReference>
<comment type="similarity">
    <text evidence="1">Belongs to the prefoldin subunit alpha family.</text>
</comment>
<keyword evidence="2" id="KW-0143">Chaperone</keyword>
<accession>A0AAD5T392</accession>
<dbReference type="Proteomes" id="UP001211907">
    <property type="component" value="Unassembled WGS sequence"/>
</dbReference>
<dbReference type="PANTHER" id="PTHR12409:SF0">
    <property type="entry name" value="PREFOLDIN SUBUNIT 3"/>
    <property type="match status" value="1"/>
</dbReference>
<dbReference type="InterPro" id="IPR004127">
    <property type="entry name" value="Prefoldin_subunit_alpha"/>
</dbReference>
<evidence type="ECO:0000256" key="2">
    <source>
        <dbReference type="ARBA" id="ARBA00023186"/>
    </source>
</evidence>
<comment type="caution">
    <text evidence="4">The sequence shown here is derived from an EMBL/GenBank/DDBJ whole genome shotgun (WGS) entry which is preliminary data.</text>
</comment>
<gene>
    <name evidence="4" type="ORF">HK100_010153</name>
</gene>
<sequence>MEGHLAQRRRGLESKIPEIKKTLEMVLYIISRSDSDEPIVTEFEINDTLWVNAKIESTKTVCLWLGANVMLEYETGEARDLLTEKLETAKVSLNQVKEDLTFLKEQITTMEVWTG</sequence>
<keyword evidence="5" id="KW-1185">Reference proteome</keyword>
<dbReference type="AlphaFoldDB" id="A0AAD5T392"/>
<evidence type="ECO:0008006" key="6">
    <source>
        <dbReference type="Google" id="ProtNLM"/>
    </source>
</evidence>
<dbReference type="GO" id="GO:0006457">
    <property type="term" value="P:protein folding"/>
    <property type="evidence" value="ECO:0007669"/>
    <property type="project" value="InterPro"/>
</dbReference>
<dbReference type="PANTHER" id="PTHR12409">
    <property type="entry name" value="PREFOLDIN SUBUNIT 3"/>
    <property type="match status" value="1"/>
</dbReference>
<dbReference type="SUPFAM" id="SSF46579">
    <property type="entry name" value="Prefoldin"/>
    <property type="match status" value="1"/>
</dbReference>
<dbReference type="GO" id="GO:0015631">
    <property type="term" value="F:tubulin binding"/>
    <property type="evidence" value="ECO:0007669"/>
    <property type="project" value="TreeGrafter"/>
</dbReference>
<dbReference type="GO" id="GO:0016272">
    <property type="term" value="C:prefoldin complex"/>
    <property type="evidence" value="ECO:0007669"/>
    <property type="project" value="InterPro"/>
</dbReference>
<dbReference type="CDD" id="cd23156">
    <property type="entry name" value="Prefoldin_3"/>
    <property type="match status" value="1"/>
</dbReference>
<dbReference type="EMBL" id="JADGJH010000549">
    <property type="protein sequence ID" value="KAJ3126631.1"/>
    <property type="molecule type" value="Genomic_DNA"/>
</dbReference>
<dbReference type="Gene3D" id="1.10.287.370">
    <property type="match status" value="1"/>
</dbReference>
<reference evidence="4" key="1">
    <citation type="submission" date="2020-05" db="EMBL/GenBank/DDBJ databases">
        <title>Phylogenomic resolution of chytrid fungi.</title>
        <authorList>
            <person name="Stajich J.E."/>
            <person name="Amses K."/>
            <person name="Simmons R."/>
            <person name="Seto K."/>
            <person name="Myers J."/>
            <person name="Bonds A."/>
            <person name="Quandt C.A."/>
            <person name="Barry K."/>
            <person name="Liu P."/>
            <person name="Grigoriev I."/>
            <person name="Longcore J.E."/>
            <person name="James T.Y."/>
        </authorList>
    </citation>
    <scope>NUCLEOTIDE SEQUENCE</scope>
    <source>
        <strain evidence="4">JEL0513</strain>
    </source>
</reference>
<name>A0AAD5T392_9FUNG</name>
<evidence type="ECO:0000256" key="3">
    <source>
        <dbReference type="SAM" id="Coils"/>
    </source>
</evidence>
<evidence type="ECO:0000313" key="5">
    <source>
        <dbReference type="Proteomes" id="UP001211907"/>
    </source>
</evidence>
<dbReference type="InterPro" id="IPR009053">
    <property type="entry name" value="Prefoldin"/>
</dbReference>
<protein>
    <recommendedName>
        <fullName evidence="6">Prefoldin subunit 3</fullName>
    </recommendedName>
</protein>
<evidence type="ECO:0000313" key="4">
    <source>
        <dbReference type="EMBL" id="KAJ3126631.1"/>
    </source>
</evidence>
<dbReference type="Pfam" id="PF02996">
    <property type="entry name" value="Prefoldin"/>
    <property type="match status" value="1"/>
</dbReference>
<keyword evidence="3" id="KW-0175">Coiled coil</keyword>